<dbReference type="SMART" id="SM00975">
    <property type="entry name" value="Telomerase_RBD"/>
    <property type="match status" value="1"/>
</dbReference>
<dbReference type="CDD" id="cd01648">
    <property type="entry name" value="TERT"/>
    <property type="match status" value="1"/>
</dbReference>
<protein>
    <recommendedName>
        <fullName evidence="3 13">Telomerase reverse transcriptase</fullName>
        <ecNumber evidence="2 13">2.7.7.49</ecNumber>
    </recommendedName>
    <alternativeName>
        <fullName evidence="13">Telomerase catalytic subunit</fullName>
    </alternativeName>
</protein>
<dbReference type="InterPro" id="IPR003545">
    <property type="entry name" value="Telomerase_RT"/>
</dbReference>
<dbReference type="Gene3D" id="3.30.70.2630">
    <property type="match status" value="1"/>
</dbReference>
<dbReference type="Gene3D" id="1.10.132.70">
    <property type="match status" value="1"/>
</dbReference>
<dbReference type="InterPro" id="IPR000477">
    <property type="entry name" value="RT_dom"/>
</dbReference>
<evidence type="ECO:0000256" key="9">
    <source>
        <dbReference type="ARBA" id="ARBA00022895"/>
    </source>
</evidence>
<dbReference type="GO" id="GO:0070034">
    <property type="term" value="F:telomerase RNA binding"/>
    <property type="evidence" value="ECO:0007669"/>
    <property type="project" value="TreeGrafter"/>
</dbReference>
<evidence type="ECO:0000256" key="5">
    <source>
        <dbReference type="ARBA" id="ARBA00022679"/>
    </source>
</evidence>
<dbReference type="Proteomes" id="UP000256690">
    <property type="component" value="Unassembled WGS sequence"/>
</dbReference>
<dbReference type="PRINTS" id="PR01365">
    <property type="entry name" value="TELOMERASERT"/>
</dbReference>
<dbReference type="GO" id="GO:0000333">
    <property type="term" value="C:telomerase catalytic core complex"/>
    <property type="evidence" value="ECO:0007669"/>
    <property type="project" value="TreeGrafter"/>
</dbReference>
<dbReference type="PROSITE" id="PS50878">
    <property type="entry name" value="RT_POL"/>
    <property type="match status" value="1"/>
</dbReference>
<dbReference type="GO" id="GO:0042162">
    <property type="term" value="F:telomeric DNA binding"/>
    <property type="evidence" value="ECO:0007669"/>
    <property type="project" value="TreeGrafter"/>
</dbReference>
<evidence type="ECO:0000256" key="10">
    <source>
        <dbReference type="ARBA" id="ARBA00022918"/>
    </source>
</evidence>
<dbReference type="PANTHER" id="PTHR12066">
    <property type="entry name" value="TELOMERASE REVERSE TRANSCRIPTASE"/>
    <property type="match status" value="1"/>
</dbReference>
<feature type="compositionally biased region" description="Basic and acidic residues" evidence="14">
    <location>
        <begin position="9"/>
        <end position="19"/>
    </location>
</feature>
<evidence type="ECO:0000259" key="15">
    <source>
        <dbReference type="PROSITE" id="PS50878"/>
    </source>
</evidence>
<dbReference type="GO" id="GO:0003720">
    <property type="term" value="F:telomerase activity"/>
    <property type="evidence" value="ECO:0007669"/>
    <property type="project" value="InterPro"/>
</dbReference>
<dbReference type="EC" id="2.7.7.49" evidence="2 13"/>
<evidence type="ECO:0000256" key="2">
    <source>
        <dbReference type="ARBA" id="ARBA00012493"/>
    </source>
</evidence>
<evidence type="ECO:0000256" key="13">
    <source>
        <dbReference type="RuleBase" id="RU365061"/>
    </source>
</evidence>
<comment type="function">
    <text evidence="13">Telomerase is a ribonucleoprotein enzyme essential for the replication of chromosome termini in most eukaryotes. It elongates telomeres. It is a reverse transcriptase that adds simple sequence repeats to chromosome ends by copying a template sequence within the RNA component of the enzyme.</text>
</comment>
<organism evidence="16 17">
    <name type="scientific">Aspergillus mulundensis</name>
    <dbReference type="NCBI Taxonomy" id="1810919"/>
    <lineage>
        <taxon>Eukaryota</taxon>
        <taxon>Fungi</taxon>
        <taxon>Dikarya</taxon>
        <taxon>Ascomycota</taxon>
        <taxon>Pezizomycotina</taxon>
        <taxon>Eurotiomycetes</taxon>
        <taxon>Eurotiomycetidae</taxon>
        <taxon>Eurotiales</taxon>
        <taxon>Aspergillaceae</taxon>
        <taxon>Aspergillus</taxon>
        <taxon>Aspergillus subgen. Nidulantes</taxon>
    </lineage>
</organism>
<keyword evidence="5 13" id="KW-0808">Transferase</keyword>
<comment type="subcellular location">
    <subcellularLocation>
        <location evidence="13">Nucleus</location>
    </subcellularLocation>
    <subcellularLocation>
        <location evidence="13">Chromosome</location>
        <location evidence="13">Telomere</location>
    </subcellularLocation>
</comment>
<evidence type="ECO:0000256" key="6">
    <source>
        <dbReference type="ARBA" id="ARBA00022695"/>
    </source>
</evidence>
<comment type="caution">
    <text evidence="16">The sequence shown here is derived from an EMBL/GenBank/DDBJ whole genome shotgun (WGS) entry which is preliminary data.</text>
</comment>
<name>A0A3D8T648_9EURO</name>
<evidence type="ECO:0000256" key="1">
    <source>
        <dbReference type="ARBA" id="ARBA00008001"/>
    </source>
</evidence>
<dbReference type="EMBL" id="PVWQ01000001">
    <property type="protein sequence ID" value="RDW94000.1"/>
    <property type="molecule type" value="Genomic_DNA"/>
</dbReference>
<dbReference type="Gene3D" id="1.10.357.90">
    <property type="match status" value="1"/>
</dbReference>
<keyword evidence="9 13" id="KW-0779">Telomere</keyword>
<evidence type="ECO:0000256" key="8">
    <source>
        <dbReference type="ARBA" id="ARBA00022842"/>
    </source>
</evidence>
<feature type="domain" description="Reverse transcriptase" evidence="15">
    <location>
        <begin position="680"/>
        <end position="1023"/>
    </location>
</feature>
<dbReference type="PANTHER" id="PTHR12066:SF0">
    <property type="entry name" value="TELOMERASE REVERSE TRANSCRIPTASE"/>
    <property type="match status" value="1"/>
</dbReference>
<evidence type="ECO:0000256" key="12">
    <source>
        <dbReference type="ARBA" id="ARBA00048173"/>
    </source>
</evidence>
<accession>A0A3D8T648</accession>
<proteinExistence type="inferred from homology"/>
<dbReference type="OrthoDB" id="289721at2759"/>
<sequence>MGKKRKRPVKDNPTPREKPSLSQPAGNTARPSITDSNQVGDAVETCHPVISLYYRQVVTLRQYILQRIPRSSKARRRRIAAVGGEIAHNDADAAPKTQEKALADLLDTTLVGISKELPPTDSKSLQEDFKRFTQLVTQAGTDSGPESLQSDVVDFVISHIFEKHFHGKLEHVLSHGYRQGSGRLRCNVHNAGAWYPNRNVERLKQSPWTEVLALLGGNGDEIMIRLLLDCGLFAAVDAKKGIYYQLSGLALSSLKPIPTSPEGCSVSRDGSNLPAKSAPEQVSETRAHRKESKDSQYRLSPNAAVFCRQRMLYGRPHLNPKGRIVFGLPNHVLSRFPSSDSLQMTVHVMKYIFPQQFGLHNVFTVQPSYREHPLSKNYSSREEEIAAKEKLERTRDQRAPKLEAAAGEPQESIKIPKRLRGKALELVRQLQNKHRRCCYRELLRYYCSEELSDPWALGPLSVESEVSAGVIPCSASGPLITQPSLIRKDVRRVPRPGNSAPISYTSKRSGATKPKVNLTDHATPTASISAFCRAAIRSLIPLGFFGVGDQGISHQKIILGHVDRFIRMRRYESLSLHEVCEGIKITQIPWLEPSGLCQSLSENKISASDLQKRRELFHEFIYYLFDSILLPLIRGNFYVTESQVHRHRLFYFRHDVWRRLTVQPLANLRASMFEQLVPETAEQLLSGKKSLGYGSLRLLPKTTGIRPILNLKRRTLVKSTYAGKNHYNPAQSVNAAIAPVYSMLNYERGRRSDILGSSMFSVGDMHSRLKGFKESLVGKGWSQRRPLYFVKLDIQSCFDTIPQAKIVRLVEKLVSEENYHWMKYVEMRLASEFGNMWPLREAEQRKTWSKYLQRIGAFGKPEHMSDAINNGSVTGRRNTVFIDTIAQRDYSGEGLLDILNEHVQNNLVKIGKKYFRQSNGIPQGSVLSSLLCSLFYAEMERNVLGFLHTDDAILLRLLDDFLLITLDSKLAMDFLQVMVRGQPDYGISVNPAKSLVNFAASVDGAQIPRLVDSSLFPYCGSLINTRTLEISKDQDRMLDGAETAGAAISDSLSIDSMRNPGRSFHRKALASVKQSMHPMYLDSAHNSLPAVLLNLYKALVTAAMKMYRYTRSLPGRAQPRPEVVGHVSSAAVLGGGGVSVCVGAETDTVCGSAALAGRDAGGSAAGRRQRCFAGSGGVEGGPDV</sequence>
<keyword evidence="11 13" id="KW-0539">Nucleus</keyword>
<feature type="region of interest" description="Disordered" evidence="14">
    <location>
        <begin position="1"/>
        <end position="39"/>
    </location>
</feature>
<evidence type="ECO:0000313" key="17">
    <source>
        <dbReference type="Proteomes" id="UP000256690"/>
    </source>
</evidence>
<dbReference type="InterPro" id="IPR021891">
    <property type="entry name" value="Telomerase_RBD"/>
</dbReference>
<evidence type="ECO:0000256" key="11">
    <source>
        <dbReference type="ARBA" id="ARBA00023242"/>
    </source>
</evidence>
<evidence type="ECO:0000256" key="7">
    <source>
        <dbReference type="ARBA" id="ARBA00022723"/>
    </source>
</evidence>
<keyword evidence="7 13" id="KW-0479">Metal-binding</keyword>
<comment type="similarity">
    <text evidence="1 13">Belongs to the reverse transcriptase family. Telomerase subfamily.</text>
</comment>
<dbReference type="Pfam" id="PF12009">
    <property type="entry name" value="Telomerase_RBD"/>
    <property type="match status" value="1"/>
</dbReference>
<evidence type="ECO:0000313" key="16">
    <source>
        <dbReference type="EMBL" id="RDW94000.1"/>
    </source>
</evidence>
<keyword evidence="10 13" id="KW-0695">RNA-directed DNA polymerase</keyword>
<feature type="compositionally biased region" description="Basic and acidic residues" evidence="14">
    <location>
        <begin position="283"/>
        <end position="296"/>
    </location>
</feature>
<keyword evidence="17" id="KW-1185">Reference proteome</keyword>
<keyword evidence="6 13" id="KW-0548">Nucleotidyltransferase</keyword>
<dbReference type="GeneID" id="38111692"/>
<evidence type="ECO:0000256" key="14">
    <source>
        <dbReference type="SAM" id="MobiDB-lite"/>
    </source>
</evidence>
<keyword evidence="4 13" id="KW-0158">Chromosome</keyword>
<dbReference type="GO" id="GO:0007004">
    <property type="term" value="P:telomere maintenance via telomerase"/>
    <property type="evidence" value="ECO:0007669"/>
    <property type="project" value="TreeGrafter"/>
</dbReference>
<evidence type="ECO:0000256" key="3">
    <source>
        <dbReference type="ARBA" id="ARBA00016182"/>
    </source>
</evidence>
<comment type="catalytic activity">
    <reaction evidence="12 13">
        <text>DNA(n) + a 2'-deoxyribonucleoside 5'-triphosphate = DNA(n+1) + diphosphate</text>
        <dbReference type="Rhea" id="RHEA:22508"/>
        <dbReference type="Rhea" id="RHEA-COMP:17339"/>
        <dbReference type="Rhea" id="RHEA-COMP:17340"/>
        <dbReference type="ChEBI" id="CHEBI:33019"/>
        <dbReference type="ChEBI" id="CHEBI:61560"/>
        <dbReference type="ChEBI" id="CHEBI:173112"/>
        <dbReference type="EC" id="2.7.7.49"/>
    </reaction>
</comment>
<feature type="compositionally biased region" description="Polar residues" evidence="14">
    <location>
        <begin position="20"/>
        <end position="39"/>
    </location>
</feature>
<dbReference type="GO" id="GO:0046872">
    <property type="term" value="F:metal ion binding"/>
    <property type="evidence" value="ECO:0007669"/>
    <property type="project" value="UniProtKB-KW"/>
</dbReference>
<keyword evidence="8 13" id="KW-0460">Magnesium</keyword>
<evidence type="ECO:0000256" key="4">
    <source>
        <dbReference type="ARBA" id="ARBA00022454"/>
    </source>
</evidence>
<dbReference type="AlphaFoldDB" id="A0A3D8T648"/>
<feature type="region of interest" description="Disordered" evidence="14">
    <location>
        <begin position="261"/>
        <end position="297"/>
    </location>
</feature>
<dbReference type="RefSeq" id="XP_026609183.1">
    <property type="nucleotide sequence ID" value="XM_026743338.1"/>
</dbReference>
<reference evidence="16 17" key="1">
    <citation type="journal article" date="2018" name="IMA Fungus">
        <title>IMA Genome-F 9: Draft genome sequence of Annulohypoxylon stygium, Aspergillus mulundensis, Berkeleyomyces basicola (syn. Thielaviopsis basicola), Ceratocystis smalleyi, two Cercospora beticola strains, Coleophoma cylindrospora, Fusarium fracticaudum, Phialophora cf. hyalina, and Morchella septimelata.</title>
        <authorList>
            <person name="Wingfield B.D."/>
            <person name="Bills G.F."/>
            <person name="Dong Y."/>
            <person name="Huang W."/>
            <person name="Nel W.J."/>
            <person name="Swalarsk-Parry B.S."/>
            <person name="Vaghefi N."/>
            <person name="Wilken P.M."/>
            <person name="An Z."/>
            <person name="de Beer Z.W."/>
            <person name="De Vos L."/>
            <person name="Chen L."/>
            <person name="Duong T.A."/>
            <person name="Gao Y."/>
            <person name="Hammerbacher A."/>
            <person name="Kikkert J.R."/>
            <person name="Li Y."/>
            <person name="Li H."/>
            <person name="Li K."/>
            <person name="Li Q."/>
            <person name="Liu X."/>
            <person name="Ma X."/>
            <person name="Naidoo K."/>
            <person name="Pethybridge S.J."/>
            <person name="Sun J."/>
            <person name="Steenkamp E.T."/>
            <person name="van der Nest M.A."/>
            <person name="van Wyk S."/>
            <person name="Wingfield M.J."/>
            <person name="Xiong C."/>
            <person name="Yue Q."/>
            <person name="Zhang X."/>
        </authorList>
    </citation>
    <scope>NUCLEOTIDE SEQUENCE [LARGE SCALE GENOMIC DNA]</scope>
    <source>
        <strain evidence="16 17">DSM 5745</strain>
    </source>
</reference>
<dbReference type="STRING" id="1810919.A0A3D8T648"/>
<gene>
    <name evidence="16" type="ORF">DSM5745_01322</name>
</gene>
<dbReference type="GO" id="GO:0000781">
    <property type="term" value="C:chromosome, telomeric region"/>
    <property type="evidence" value="ECO:0007669"/>
    <property type="project" value="UniProtKB-SubCell"/>
</dbReference>